<dbReference type="EnsemblMetazoa" id="XM_011411461.2">
    <property type="protein sequence ID" value="XP_011409763.1"/>
    <property type="gene ID" value="LOC105316521"/>
</dbReference>
<dbReference type="InterPro" id="IPR006875">
    <property type="entry name" value="Sarcoglycan"/>
</dbReference>
<comment type="function">
    <text evidence="1">Component of the sarcoglycan complex, a subcomplex of the dystrophin-glycoprotein complex which forms a link between the F-actin cytoskeleton and the extracellular matrix.</text>
</comment>
<name>A0A1X7VPL3_AMPQE</name>
<dbReference type="STRING" id="400682.A0A1X7VPL3"/>
<keyword evidence="13" id="KW-0325">Glycoprotein</keyword>
<evidence type="ECO:0000256" key="12">
    <source>
        <dbReference type="ARBA" id="ARBA00023157"/>
    </source>
</evidence>
<evidence type="ECO:0000256" key="1">
    <source>
        <dbReference type="ARBA" id="ARBA00002860"/>
    </source>
</evidence>
<evidence type="ECO:0000256" key="14">
    <source>
        <dbReference type="ARBA" id="ARBA00023212"/>
    </source>
</evidence>
<proteinExistence type="inferred from homology"/>
<dbReference type="OrthoDB" id="5843723at2759"/>
<evidence type="ECO:0000256" key="7">
    <source>
        <dbReference type="ARBA" id="ARBA00022490"/>
    </source>
</evidence>
<dbReference type="GO" id="GO:0016012">
    <property type="term" value="C:sarcoglycan complex"/>
    <property type="evidence" value="ECO:0007669"/>
    <property type="project" value="InterPro"/>
</dbReference>
<evidence type="ECO:0000256" key="10">
    <source>
        <dbReference type="ARBA" id="ARBA00022989"/>
    </source>
</evidence>
<keyword evidence="9" id="KW-0735">Signal-anchor</keyword>
<dbReference type="KEGG" id="aqu:105316521"/>
<evidence type="ECO:0000256" key="11">
    <source>
        <dbReference type="ARBA" id="ARBA00023136"/>
    </source>
</evidence>
<comment type="subunit">
    <text evidence="15">Cross-link to form 2 major subcomplexes: one consisting of SGCB, SGCD and SGCG and the other consisting of SGCB and SGCD. The association between SGCB and SGCG is particularly strong while SGCA is loosely associated with the other sarcoglycans.</text>
</comment>
<evidence type="ECO:0000256" key="4">
    <source>
        <dbReference type="ARBA" id="ARBA00007574"/>
    </source>
</evidence>
<evidence type="ECO:0000256" key="15">
    <source>
        <dbReference type="ARBA" id="ARBA00026041"/>
    </source>
</evidence>
<sequence>MQTWKPMWEKSQEKKRAGKRHARNFASGYVKIDEYHLLRTGLRGRKRWLFCCGASLLLLIAVGNLVLNCLLLSVLDIRHNGLPYMVLGSNNRVIFPLSLRSSLVQLMNGVSSYDNASTSITSSSLVILSSGPLRIEQGSSTILNSSQIFLDRDLARFRPYESFEIYDKTNQLLISINETKSVFQSSLSMLSLDASRIAAKSIMTESISGIRTTLSADSLQANSEKNIAIKSTQDSIRAYATDYVTLDARNGIHFPSIPVSNGNSAGTSSNYQLCVCNNGKLFRVPETCSRANEITDPCEL</sequence>
<dbReference type="PANTHER" id="PTHR21142:SF2">
    <property type="entry name" value="BETA-SARCOGLYCAN"/>
    <property type="match status" value="1"/>
</dbReference>
<evidence type="ECO:0000256" key="9">
    <source>
        <dbReference type="ARBA" id="ARBA00022968"/>
    </source>
</evidence>
<evidence type="ECO:0000256" key="6">
    <source>
        <dbReference type="ARBA" id="ARBA00022475"/>
    </source>
</evidence>
<dbReference type="EnsemblMetazoa" id="Aqu2.1.41333_001">
    <property type="protein sequence ID" value="Aqu2.1.41333_001"/>
    <property type="gene ID" value="Aqu2.1.41333"/>
</dbReference>
<dbReference type="PANTHER" id="PTHR21142">
    <property type="entry name" value="SARCOGLYCANS"/>
    <property type="match status" value="1"/>
</dbReference>
<evidence type="ECO:0000256" key="13">
    <source>
        <dbReference type="ARBA" id="ARBA00023180"/>
    </source>
</evidence>
<comment type="subcellular location">
    <subcellularLocation>
        <location evidence="3">Cell membrane</location>
        <location evidence="3">Sarcolemma</location>
        <topology evidence="3">Single-pass type II membrane protein</topology>
    </subcellularLocation>
    <subcellularLocation>
        <location evidence="2">Cytoplasm</location>
        <location evidence="2">Cytoskeleton</location>
    </subcellularLocation>
</comment>
<keyword evidence="10 17" id="KW-1133">Transmembrane helix</keyword>
<dbReference type="FunCoup" id="A0A1X7VPL3">
    <property type="interactions" value="60"/>
</dbReference>
<keyword evidence="7" id="KW-0963">Cytoplasm</keyword>
<keyword evidence="8 17" id="KW-0812">Transmembrane</keyword>
<evidence type="ECO:0000256" key="16">
    <source>
        <dbReference type="SAM" id="MobiDB-lite"/>
    </source>
</evidence>
<accession>A0A1X7VPL3</accession>
<organism evidence="18">
    <name type="scientific">Amphimedon queenslandica</name>
    <name type="common">Sponge</name>
    <dbReference type="NCBI Taxonomy" id="400682"/>
    <lineage>
        <taxon>Eukaryota</taxon>
        <taxon>Metazoa</taxon>
        <taxon>Porifera</taxon>
        <taxon>Demospongiae</taxon>
        <taxon>Heteroscleromorpha</taxon>
        <taxon>Haplosclerida</taxon>
        <taxon>Niphatidae</taxon>
        <taxon>Amphimedon</taxon>
    </lineage>
</organism>
<reference evidence="18" key="2">
    <citation type="submission" date="2017-05" db="UniProtKB">
        <authorList>
            <consortium name="EnsemblMetazoa"/>
        </authorList>
    </citation>
    <scope>IDENTIFICATION</scope>
</reference>
<protein>
    <recommendedName>
        <fullName evidence="5">Beta-sarcoglycan</fullName>
    </recommendedName>
</protein>
<evidence type="ECO:0000256" key="8">
    <source>
        <dbReference type="ARBA" id="ARBA00022692"/>
    </source>
</evidence>
<gene>
    <name evidence="18" type="primary">105316521</name>
</gene>
<evidence type="ECO:0000256" key="3">
    <source>
        <dbReference type="ARBA" id="ARBA00004274"/>
    </source>
</evidence>
<dbReference type="Proteomes" id="UP000007879">
    <property type="component" value="Unassembled WGS sequence"/>
</dbReference>
<dbReference type="InterPro" id="IPR027659">
    <property type="entry name" value="Sgcb"/>
</dbReference>
<keyword evidence="14" id="KW-0206">Cytoskeleton</keyword>
<evidence type="ECO:0000313" key="18">
    <source>
        <dbReference type="EnsemblMetazoa" id="Aqu2.1.41333_001"/>
    </source>
</evidence>
<dbReference type="Pfam" id="PF04790">
    <property type="entry name" value="Sarcoglycan_1"/>
    <property type="match status" value="1"/>
</dbReference>
<dbReference type="GO" id="GO:0005856">
    <property type="term" value="C:cytoskeleton"/>
    <property type="evidence" value="ECO:0007669"/>
    <property type="project" value="UniProtKB-SubCell"/>
</dbReference>
<evidence type="ECO:0000256" key="5">
    <source>
        <dbReference type="ARBA" id="ARBA00015329"/>
    </source>
</evidence>
<evidence type="ECO:0000256" key="17">
    <source>
        <dbReference type="SAM" id="Phobius"/>
    </source>
</evidence>
<keyword evidence="6" id="KW-1003">Cell membrane</keyword>
<keyword evidence="12" id="KW-1015">Disulfide bond</keyword>
<keyword evidence="19" id="KW-1185">Reference proteome</keyword>
<feature type="region of interest" description="Disordered" evidence="16">
    <location>
        <begin position="1"/>
        <end position="20"/>
    </location>
</feature>
<comment type="similarity">
    <text evidence="4">Belongs to the sarcoglycan beta/delta/gamma/zeta family.</text>
</comment>
<feature type="transmembrane region" description="Helical" evidence="17">
    <location>
        <begin position="48"/>
        <end position="75"/>
    </location>
</feature>
<evidence type="ECO:0000256" key="2">
    <source>
        <dbReference type="ARBA" id="ARBA00004245"/>
    </source>
</evidence>
<keyword evidence="11 17" id="KW-0472">Membrane</keyword>
<dbReference type="InParanoid" id="A0A1X7VPL3"/>
<evidence type="ECO:0000313" key="19">
    <source>
        <dbReference type="Proteomes" id="UP000007879"/>
    </source>
</evidence>
<dbReference type="AlphaFoldDB" id="A0A1X7VPL3"/>
<reference evidence="19" key="1">
    <citation type="journal article" date="2010" name="Nature">
        <title>The Amphimedon queenslandica genome and the evolution of animal complexity.</title>
        <authorList>
            <person name="Srivastava M."/>
            <person name="Simakov O."/>
            <person name="Chapman J."/>
            <person name="Fahey B."/>
            <person name="Gauthier M.E."/>
            <person name="Mitros T."/>
            <person name="Richards G.S."/>
            <person name="Conaco C."/>
            <person name="Dacre M."/>
            <person name="Hellsten U."/>
            <person name="Larroux C."/>
            <person name="Putnam N.H."/>
            <person name="Stanke M."/>
            <person name="Adamska M."/>
            <person name="Darling A."/>
            <person name="Degnan S.M."/>
            <person name="Oakley T.H."/>
            <person name="Plachetzki D.C."/>
            <person name="Zhai Y."/>
            <person name="Adamski M."/>
            <person name="Calcino A."/>
            <person name="Cummins S.F."/>
            <person name="Goodstein D.M."/>
            <person name="Harris C."/>
            <person name="Jackson D.J."/>
            <person name="Leys S.P."/>
            <person name="Shu S."/>
            <person name="Woodcroft B.J."/>
            <person name="Vervoort M."/>
            <person name="Kosik K.S."/>
            <person name="Manning G."/>
            <person name="Degnan B.M."/>
            <person name="Rokhsar D.S."/>
        </authorList>
    </citation>
    <scope>NUCLEOTIDE SEQUENCE [LARGE SCALE GENOMIC DNA]</scope>
</reference>